<gene>
    <name evidence="2" type="ORF">GQS65_13710</name>
</gene>
<feature type="transmembrane region" description="Helical" evidence="1">
    <location>
        <begin position="73"/>
        <end position="92"/>
    </location>
</feature>
<feature type="transmembrane region" description="Helical" evidence="1">
    <location>
        <begin position="98"/>
        <end position="117"/>
    </location>
</feature>
<reference evidence="2 3" key="1">
    <citation type="submission" date="2019-12" db="EMBL/GenBank/DDBJ databases">
        <title>Halocatena pleomorpha gen. nov. sp. nov., an extremely halophilic archaeon of family Halobacteriaceae isolated from saltpan soil.</title>
        <authorList>
            <person name="Pal Y."/>
            <person name="Verma A."/>
            <person name="Krishnamurthi S."/>
            <person name="Kumar P."/>
        </authorList>
    </citation>
    <scope>NUCLEOTIDE SEQUENCE [LARGE SCALE GENOMIC DNA]</scope>
    <source>
        <strain evidence="2 3">JCM 16495</strain>
    </source>
</reference>
<keyword evidence="1" id="KW-0812">Transmembrane</keyword>
<keyword evidence="3" id="KW-1185">Reference proteome</keyword>
<accession>A0A6B0GPP3</accession>
<evidence type="ECO:0000256" key="1">
    <source>
        <dbReference type="SAM" id="Phobius"/>
    </source>
</evidence>
<protein>
    <recommendedName>
        <fullName evidence="4">DUF3054 family protein</fullName>
    </recommendedName>
</protein>
<organism evidence="2 3">
    <name type="scientific">Halomarina oriensis</name>
    <dbReference type="NCBI Taxonomy" id="671145"/>
    <lineage>
        <taxon>Archaea</taxon>
        <taxon>Methanobacteriati</taxon>
        <taxon>Methanobacteriota</taxon>
        <taxon>Stenosarchaea group</taxon>
        <taxon>Halobacteria</taxon>
        <taxon>Halobacteriales</taxon>
        <taxon>Natronomonadaceae</taxon>
        <taxon>Halomarina</taxon>
    </lineage>
</organism>
<proteinExistence type="predicted"/>
<keyword evidence="1" id="KW-0472">Membrane</keyword>
<evidence type="ECO:0000313" key="2">
    <source>
        <dbReference type="EMBL" id="MWG35529.1"/>
    </source>
</evidence>
<comment type="caution">
    <text evidence="2">The sequence shown here is derived from an EMBL/GenBank/DDBJ whole genome shotgun (WGS) entry which is preliminary data.</text>
</comment>
<feature type="transmembrane region" description="Helical" evidence="1">
    <location>
        <begin position="36"/>
        <end position="53"/>
    </location>
</feature>
<evidence type="ECO:0008006" key="4">
    <source>
        <dbReference type="Google" id="ProtNLM"/>
    </source>
</evidence>
<dbReference type="Proteomes" id="UP000451471">
    <property type="component" value="Unassembled WGS sequence"/>
</dbReference>
<sequence length="130" mass="13509">MADDDGPPSLAHAALPPFSLAAAATALAPPDAVTQLYYLLPALVFATLLTAWLARGGGWSRLGLRTTPYSLRVFGASWFVVAVLAGVLARPLTDPTGTVVRLVGYGVATTLGTWLAYRGGAVTLQRSVGR</sequence>
<name>A0A6B0GPP3_9EURY</name>
<evidence type="ECO:0000313" key="3">
    <source>
        <dbReference type="Proteomes" id="UP000451471"/>
    </source>
</evidence>
<dbReference type="RefSeq" id="WP_158205197.1">
    <property type="nucleotide sequence ID" value="NZ_WSZK01000023.1"/>
</dbReference>
<keyword evidence="1" id="KW-1133">Transmembrane helix</keyword>
<dbReference type="AlphaFoldDB" id="A0A6B0GPP3"/>
<dbReference type="EMBL" id="WSZK01000023">
    <property type="protein sequence ID" value="MWG35529.1"/>
    <property type="molecule type" value="Genomic_DNA"/>
</dbReference>